<evidence type="ECO:0000313" key="1">
    <source>
        <dbReference type="EMBL" id="KAF5786108.1"/>
    </source>
</evidence>
<dbReference type="Proteomes" id="UP000215914">
    <property type="component" value="Unassembled WGS sequence"/>
</dbReference>
<comment type="caution">
    <text evidence="1">The sequence shown here is derived from an EMBL/GenBank/DDBJ whole genome shotgun (WGS) entry which is preliminary data.</text>
</comment>
<evidence type="ECO:0000313" key="2">
    <source>
        <dbReference type="Proteomes" id="UP000215914"/>
    </source>
</evidence>
<sequence>MRELVDGRKGNIAGTNFWRPIICYRGGSPDWLRGRQSLLVEWTAITFKEGTIYQVDEKYIIRGSDGSKTESSINENYNSFNVCDQSRRGKKKDWFEGSRHDLRFNLGLVARCYGACTWRWSLWDANCYVPYSTNKLYELMKLMFLVFKLMNYELMFWFNVLCFRCLN</sequence>
<protein>
    <submittedName>
        <fullName evidence="1">Uncharacterized protein</fullName>
    </submittedName>
</protein>
<organism evidence="1 2">
    <name type="scientific">Helianthus annuus</name>
    <name type="common">Common sunflower</name>
    <dbReference type="NCBI Taxonomy" id="4232"/>
    <lineage>
        <taxon>Eukaryota</taxon>
        <taxon>Viridiplantae</taxon>
        <taxon>Streptophyta</taxon>
        <taxon>Embryophyta</taxon>
        <taxon>Tracheophyta</taxon>
        <taxon>Spermatophyta</taxon>
        <taxon>Magnoliopsida</taxon>
        <taxon>eudicotyledons</taxon>
        <taxon>Gunneridae</taxon>
        <taxon>Pentapetalae</taxon>
        <taxon>asterids</taxon>
        <taxon>campanulids</taxon>
        <taxon>Asterales</taxon>
        <taxon>Asteraceae</taxon>
        <taxon>Asteroideae</taxon>
        <taxon>Heliantheae alliance</taxon>
        <taxon>Heliantheae</taxon>
        <taxon>Helianthus</taxon>
    </lineage>
</organism>
<dbReference type="EMBL" id="MNCJ02000325">
    <property type="protein sequence ID" value="KAF5786108.1"/>
    <property type="molecule type" value="Genomic_DNA"/>
</dbReference>
<gene>
    <name evidence="1" type="ORF">HanXRQr2_Chr10g0436851</name>
</gene>
<name>A0A9K3HWF8_HELAN</name>
<reference evidence="1" key="1">
    <citation type="journal article" date="2017" name="Nature">
        <title>The sunflower genome provides insights into oil metabolism, flowering and Asterid evolution.</title>
        <authorList>
            <person name="Badouin H."/>
            <person name="Gouzy J."/>
            <person name="Grassa C.J."/>
            <person name="Murat F."/>
            <person name="Staton S.E."/>
            <person name="Cottret L."/>
            <person name="Lelandais-Briere C."/>
            <person name="Owens G.L."/>
            <person name="Carrere S."/>
            <person name="Mayjonade B."/>
            <person name="Legrand L."/>
            <person name="Gill N."/>
            <person name="Kane N.C."/>
            <person name="Bowers J.E."/>
            <person name="Hubner S."/>
            <person name="Bellec A."/>
            <person name="Berard A."/>
            <person name="Berges H."/>
            <person name="Blanchet N."/>
            <person name="Boniface M.C."/>
            <person name="Brunel D."/>
            <person name="Catrice O."/>
            <person name="Chaidir N."/>
            <person name="Claudel C."/>
            <person name="Donnadieu C."/>
            <person name="Faraut T."/>
            <person name="Fievet G."/>
            <person name="Helmstetter N."/>
            <person name="King M."/>
            <person name="Knapp S.J."/>
            <person name="Lai Z."/>
            <person name="Le Paslier M.C."/>
            <person name="Lippi Y."/>
            <person name="Lorenzon L."/>
            <person name="Mandel J.R."/>
            <person name="Marage G."/>
            <person name="Marchand G."/>
            <person name="Marquand E."/>
            <person name="Bret-Mestries E."/>
            <person name="Morien E."/>
            <person name="Nambeesan S."/>
            <person name="Nguyen T."/>
            <person name="Pegot-Espagnet P."/>
            <person name="Pouilly N."/>
            <person name="Raftis F."/>
            <person name="Sallet E."/>
            <person name="Schiex T."/>
            <person name="Thomas J."/>
            <person name="Vandecasteele C."/>
            <person name="Vares D."/>
            <person name="Vear F."/>
            <person name="Vautrin S."/>
            <person name="Crespi M."/>
            <person name="Mangin B."/>
            <person name="Burke J.M."/>
            <person name="Salse J."/>
            <person name="Munos S."/>
            <person name="Vincourt P."/>
            <person name="Rieseberg L.H."/>
            <person name="Langlade N.B."/>
        </authorList>
    </citation>
    <scope>NUCLEOTIDE SEQUENCE</scope>
    <source>
        <tissue evidence="1">Leaves</tissue>
    </source>
</reference>
<keyword evidence="2" id="KW-1185">Reference proteome</keyword>
<proteinExistence type="predicted"/>
<reference evidence="1" key="2">
    <citation type="submission" date="2020-06" db="EMBL/GenBank/DDBJ databases">
        <title>Helianthus annuus Genome sequencing and assembly Release 2.</title>
        <authorList>
            <person name="Gouzy J."/>
            <person name="Langlade N."/>
            <person name="Munos S."/>
        </authorList>
    </citation>
    <scope>NUCLEOTIDE SEQUENCE</scope>
    <source>
        <tissue evidence="1">Leaves</tissue>
    </source>
</reference>
<dbReference type="Gramene" id="mRNA:HanXRQr2_Chr10g0436851">
    <property type="protein sequence ID" value="mRNA:HanXRQr2_Chr10g0436851"/>
    <property type="gene ID" value="HanXRQr2_Chr10g0436851"/>
</dbReference>
<accession>A0A9K3HWF8</accession>
<dbReference type="AlphaFoldDB" id="A0A9K3HWF8"/>